<dbReference type="RefSeq" id="WP_211334949.1">
    <property type="nucleotide sequence ID" value="NZ_RBXL01000001.1"/>
</dbReference>
<sequence length="137" mass="15368">MLRTRQASLQRRGGRAAALHRILVEHYGYSLDQLDQARRTQHGHKNRRADIVIWESAADKAANRVPVMVVECTTDSIEIQERDYYFRAAPLACLRSGLKSCTTFRPNPVTGEILSHDREAPTPEESGSCCGSDREGD</sequence>
<name>A0A495V381_9GAMM</name>
<keyword evidence="4" id="KW-1185">Reference proteome</keyword>
<dbReference type="AlphaFoldDB" id="A0A495V381"/>
<dbReference type="Proteomes" id="UP000274556">
    <property type="component" value="Unassembled WGS sequence"/>
</dbReference>
<accession>A0A495V381</accession>
<protein>
    <submittedName>
        <fullName evidence="3">Type I restriction and modification enzyme subunit R-like protein</fullName>
    </submittedName>
</protein>
<feature type="domain" description="Type I restriction enzyme R protein N-terminal" evidence="2">
    <location>
        <begin position="21"/>
        <end position="85"/>
    </location>
</feature>
<dbReference type="InterPro" id="IPR029464">
    <property type="entry name" value="HSDR_N"/>
</dbReference>
<comment type="caution">
    <text evidence="3">The sequence shown here is derived from an EMBL/GenBank/DDBJ whole genome shotgun (WGS) entry which is preliminary data.</text>
</comment>
<reference evidence="3 4" key="1">
    <citation type="submission" date="2018-10" db="EMBL/GenBank/DDBJ databases">
        <title>Genomic Encyclopedia of Archaeal and Bacterial Type Strains, Phase II (KMG-II): from individual species to whole genera.</title>
        <authorList>
            <person name="Goeker M."/>
        </authorList>
    </citation>
    <scope>NUCLEOTIDE SEQUENCE [LARGE SCALE GENOMIC DNA]</scope>
    <source>
        <strain evidence="3 4">DSM 235</strain>
    </source>
</reference>
<feature type="region of interest" description="Disordered" evidence="1">
    <location>
        <begin position="112"/>
        <end position="137"/>
    </location>
</feature>
<evidence type="ECO:0000313" key="4">
    <source>
        <dbReference type="Proteomes" id="UP000274556"/>
    </source>
</evidence>
<gene>
    <name evidence="3" type="ORF">BDD21_0112</name>
</gene>
<dbReference type="EMBL" id="RBXL01000001">
    <property type="protein sequence ID" value="RKT42817.1"/>
    <property type="molecule type" value="Genomic_DNA"/>
</dbReference>
<organism evidence="3 4">
    <name type="scientific">Thiocapsa rosea</name>
    <dbReference type="NCBI Taxonomy" id="69360"/>
    <lineage>
        <taxon>Bacteria</taxon>
        <taxon>Pseudomonadati</taxon>
        <taxon>Pseudomonadota</taxon>
        <taxon>Gammaproteobacteria</taxon>
        <taxon>Chromatiales</taxon>
        <taxon>Chromatiaceae</taxon>
        <taxon>Thiocapsa</taxon>
    </lineage>
</organism>
<dbReference type="Pfam" id="PF13588">
    <property type="entry name" value="HSDR_N_2"/>
    <property type="match status" value="1"/>
</dbReference>
<evidence type="ECO:0000259" key="2">
    <source>
        <dbReference type="Pfam" id="PF13588"/>
    </source>
</evidence>
<proteinExistence type="predicted"/>
<evidence type="ECO:0000256" key="1">
    <source>
        <dbReference type="SAM" id="MobiDB-lite"/>
    </source>
</evidence>
<evidence type="ECO:0000313" key="3">
    <source>
        <dbReference type="EMBL" id="RKT42817.1"/>
    </source>
</evidence>